<comment type="similarity">
    <text evidence="1">Belongs to the CapA family.</text>
</comment>
<dbReference type="AlphaFoldDB" id="A0A094PXD9"/>
<dbReference type="SMART" id="SM00854">
    <property type="entry name" value="PGA_cap"/>
    <property type="match status" value="1"/>
</dbReference>
<evidence type="ECO:0000256" key="2">
    <source>
        <dbReference type="SAM" id="MobiDB-lite"/>
    </source>
</evidence>
<feature type="compositionally biased region" description="Low complexity" evidence="2">
    <location>
        <begin position="43"/>
        <end position="53"/>
    </location>
</feature>
<name>A0A094PXD9_9ZZZZ</name>
<gene>
    <name evidence="4" type="ORF">GM51_17350</name>
</gene>
<dbReference type="CDD" id="cd07381">
    <property type="entry name" value="MPP_CapA"/>
    <property type="match status" value="1"/>
</dbReference>
<dbReference type="InterPro" id="IPR019079">
    <property type="entry name" value="Capsule_synth_CapA"/>
</dbReference>
<feature type="domain" description="Capsule synthesis protein CapA" evidence="3">
    <location>
        <begin position="201"/>
        <end position="472"/>
    </location>
</feature>
<dbReference type="InterPro" id="IPR052169">
    <property type="entry name" value="CW_Biosynth-Accessory"/>
</dbReference>
<dbReference type="SUPFAM" id="SSF56300">
    <property type="entry name" value="Metallo-dependent phosphatases"/>
    <property type="match status" value="1"/>
</dbReference>
<dbReference type="Gene3D" id="3.60.21.10">
    <property type="match status" value="1"/>
</dbReference>
<dbReference type="InterPro" id="IPR029052">
    <property type="entry name" value="Metallo-depent_PP-like"/>
</dbReference>
<dbReference type="Pfam" id="PF09587">
    <property type="entry name" value="PGA_cap"/>
    <property type="match status" value="1"/>
</dbReference>
<dbReference type="PANTHER" id="PTHR33393:SF13">
    <property type="entry name" value="PGA BIOSYNTHESIS PROTEIN CAPA"/>
    <property type="match status" value="1"/>
</dbReference>
<protein>
    <recommendedName>
        <fullName evidence="3">Capsule synthesis protein CapA domain-containing protein</fullName>
    </recommendedName>
</protein>
<evidence type="ECO:0000313" key="4">
    <source>
        <dbReference type="EMBL" id="KGA14404.1"/>
    </source>
</evidence>
<evidence type="ECO:0000259" key="3">
    <source>
        <dbReference type="SMART" id="SM00854"/>
    </source>
</evidence>
<evidence type="ECO:0000256" key="1">
    <source>
        <dbReference type="ARBA" id="ARBA00005662"/>
    </source>
</evidence>
<reference evidence="4" key="1">
    <citation type="submission" date="2014-06" db="EMBL/GenBank/DDBJ databases">
        <title>Key roles for freshwater Actinobacteria revealed by deep metagenomic sequencing.</title>
        <authorList>
            <person name="Ghai R."/>
            <person name="Mizuno C.M."/>
            <person name="Picazo A."/>
            <person name="Camacho A."/>
            <person name="Rodriguez-Valera F."/>
        </authorList>
    </citation>
    <scope>NUCLEOTIDE SEQUENCE</scope>
</reference>
<comment type="caution">
    <text evidence="4">The sequence shown here is derived from an EMBL/GenBank/DDBJ whole genome shotgun (WGS) entry which is preliminary data.</text>
</comment>
<proteinExistence type="inferred from homology"/>
<accession>A0A094PXD9</accession>
<dbReference type="EMBL" id="JNSL01000149">
    <property type="protein sequence ID" value="KGA14404.1"/>
    <property type="molecule type" value="Genomic_DNA"/>
</dbReference>
<organism evidence="4">
    <name type="scientific">freshwater metagenome</name>
    <dbReference type="NCBI Taxonomy" id="449393"/>
    <lineage>
        <taxon>unclassified sequences</taxon>
        <taxon>metagenomes</taxon>
        <taxon>ecological metagenomes</taxon>
    </lineage>
</organism>
<dbReference type="PANTHER" id="PTHR33393">
    <property type="entry name" value="POLYGLUTAMINE SYNTHESIS ACCESSORY PROTEIN RV0574C-RELATED"/>
    <property type="match status" value="1"/>
</dbReference>
<feature type="region of interest" description="Disordered" evidence="2">
    <location>
        <begin position="34"/>
        <end position="53"/>
    </location>
</feature>
<sequence length="535" mass="55944">MELPAVTNAPLPRRRRLIALTLALLLVAACGTSAAPSGASVDPTSSPSPSTISDLRSPLIPVAGYRSTLTALSSIGLARLAEVGGKLPITKLVLIAPESTPILAALGLSATAIASRLTLVADRTALKAALAADENAAGFVRLAAIEPALRTLTWEGAAIVGVYRVASLDEWPLRAELPVDATIPAEWLSGSLAYDPATAWTLAAGGDILLDRGVSADAKRSKRGADSLFDGGFADITGTTCCSQFGVPRVAARYVSGGGVNGLMRSLFQNADLSIANLESPTPKKWRQHNSGTTFTGNPALLRVLKEAGIDFLSLANNHIGDGGVSRIPETIAAVKAAGMGSGGAGANLAEAQRPWLTNVGGITVGIVAVDQVNPSTHARVDRPGSAPIGVLEMRASITAARTAGADVVIVFPHWGLEFQAQPTASQRRFAKRAIEAGADMILGSHSHWASAMEIINDKPVFYSMGNFIFDQNWSVETSEGLVIESTFIGSRLVSTRMLPTVILKQSQPNFVDVATDGVPIMNRVWKGSKGLPRW</sequence>